<name>B9KZH5_THERP</name>
<dbReference type="RefSeq" id="WP_012642274.1">
    <property type="nucleotide sequence ID" value="NC_011959.1"/>
</dbReference>
<dbReference type="eggNOG" id="ENOG5030TCU">
    <property type="taxonomic scope" value="Bacteria"/>
</dbReference>
<protein>
    <submittedName>
        <fullName evidence="1">Uncharacterized protein</fullName>
    </submittedName>
</protein>
<dbReference type="OrthoDB" id="163162at2"/>
<dbReference type="KEGG" id="tro:trd_0895"/>
<reference evidence="1 2" key="1">
    <citation type="journal article" date="2009" name="PLoS ONE">
        <title>Complete genome sequence of the aerobic CO-oxidizing thermophile Thermomicrobium roseum.</title>
        <authorList>
            <person name="Wu D."/>
            <person name="Raymond J."/>
            <person name="Wu M."/>
            <person name="Chatterji S."/>
            <person name="Ren Q."/>
            <person name="Graham J.E."/>
            <person name="Bryant D.A."/>
            <person name="Robb F."/>
            <person name="Colman A."/>
            <person name="Tallon L.J."/>
            <person name="Badger J.H."/>
            <person name="Madupu R."/>
            <person name="Ward N.L."/>
            <person name="Eisen J.A."/>
        </authorList>
    </citation>
    <scope>NUCLEOTIDE SEQUENCE [LARGE SCALE GENOMIC DNA]</scope>
    <source>
        <strain evidence="2">ATCC 27502 / DSM 5159 / P-2</strain>
    </source>
</reference>
<organism evidence="1 2">
    <name type="scientific">Thermomicrobium roseum (strain ATCC 27502 / DSM 5159 / P-2)</name>
    <dbReference type="NCBI Taxonomy" id="309801"/>
    <lineage>
        <taxon>Bacteria</taxon>
        <taxon>Pseudomonadati</taxon>
        <taxon>Thermomicrobiota</taxon>
        <taxon>Thermomicrobia</taxon>
        <taxon>Thermomicrobiales</taxon>
        <taxon>Thermomicrobiaceae</taxon>
        <taxon>Thermomicrobium</taxon>
    </lineage>
</organism>
<dbReference type="AlphaFoldDB" id="B9KZH5"/>
<sequence length="93" mass="10675">MLDHTGRYRTRYEDTLRALGHYLDQHRFTRIAVIETPEGFLIKGYIAASGRDEEHFALAPETLLFTDEDLRQLLEEAYRRRGTGGGNSSSSTR</sequence>
<gene>
    <name evidence="1" type="ordered locus">trd_0895</name>
</gene>
<dbReference type="HOGENOM" id="CLU_2481334_0_0_0"/>
<accession>B9KZH5</accession>
<dbReference type="Proteomes" id="UP000000447">
    <property type="component" value="Chromosome"/>
</dbReference>
<keyword evidence="2" id="KW-1185">Reference proteome</keyword>
<dbReference type="STRING" id="309801.trd_0895"/>
<proteinExistence type="predicted"/>
<evidence type="ECO:0000313" key="1">
    <source>
        <dbReference type="EMBL" id="ACM05500.1"/>
    </source>
</evidence>
<evidence type="ECO:0000313" key="2">
    <source>
        <dbReference type="Proteomes" id="UP000000447"/>
    </source>
</evidence>
<dbReference type="EMBL" id="CP001275">
    <property type="protein sequence ID" value="ACM05500.1"/>
    <property type="molecule type" value="Genomic_DNA"/>
</dbReference>